<dbReference type="AlphaFoldDB" id="A0AA38Y0F7"/>
<proteinExistence type="predicted"/>
<reference evidence="2" key="1">
    <citation type="submission" date="2022-10" db="EMBL/GenBank/DDBJ databases">
        <title>Culturing micro-colonial fungi from biological soil crusts in the Mojave desert and describing Neophaeococcomyces mojavensis, and introducing the new genera and species Taxawa tesnikishii.</title>
        <authorList>
            <person name="Kurbessoian T."/>
            <person name="Stajich J.E."/>
        </authorList>
    </citation>
    <scope>NUCLEOTIDE SEQUENCE</scope>
    <source>
        <strain evidence="2">TK_35</strain>
    </source>
</reference>
<sequence length="196" mass="22341">MAPLLATSTMQLSDQAQKRSDQGQQEMKRQKCHLAVRPSARMSTKRQQQLADRAVVLEDGRLVLSDQKIPGEHLFTGYFLPFPKKQYDGLVTTINTDNFLNWVYIDHATFELRHGTRADTQSQLTGPMDLKLCKNGEPRLTFRNWEGFVAVEESPDRWALYFDVHDNGLGDKSHGKDVVEVELIRVDLDDNHSPSS</sequence>
<evidence type="ECO:0000256" key="1">
    <source>
        <dbReference type="SAM" id="MobiDB-lite"/>
    </source>
</evidence>
<feature type="region of interest" description="Disordered" evidence="1">
    <location>
        <begin position="1"/>
        <end position="29"/>
    </location>
</feature>
<feature type="compositionally biased region" description="Basic and acidic residues" evidence="1">
    <location>
        <begin position="16"/>
        <end position="29"/>
    </location>
</feature>
<dbReference type="Proteomes" id="UP001172681">
    <property type="component" value="Unassembled WGS sequence"/>
</dbReference>
<protein>
    <submittedName>
        <fullName evidence="2">Uncharacterized protein</fullName>
    </submittedName>
</protein>
<evidence type="ECO:0000313" key="2">
    <source>
        <dbReference type="EMBL" id="KAJ9629256.1"/>
    </source>
</evidence>
<dbReference type="PANTHER" id="PTHR38049:SF2">
    <property type="entry name" value="RICIN B LECTIN DOMAIN-CONTAINING PROTEIN"/>
    <property type="match status" value="1"/>
</dbReference>
<accession>A0AA38Y0F7</accession>
<feature type="compositionally biased region" description="Polar residues" evidence="1">
    <location>
        <begin position="1"/>
        <end position="15"/>
    </location>
</feature>
<comment type="caution">
    <text evidence="2">The sequence shown here is derived from an EMBL/GenBank/DDBJ whole genome shotgun (WGS) entry which is preliminary data.</text>
</comment>
<dbReference type="PANTHER" id="PTHR38049">
    <property type="entry name" value="RICIN B LECTIN DOMAIN-CONTAINING PROTEIN"/>
    <property type="match status" value="1"/>
</dbReference>
<organism evidence="2 3">
    <name type="scientific">Knufia peltigerae</name>
    <dbReference type="NCBI Taxonomy" id="1002370"/>
    <lineage>
        <taxon>Eukaryota</taxon>
        <taxon>Fungi</taxon>
        <taxon>Dikarya</taxon>
        <taxon>Ascomycota</taxon>
        <taxon>Pezizomycotina</taxon>
        <taxon>Eurotiomycetes</taxon>
        <taxon>Chaetothyriomycetidae</taxon>
        <taxon>Chaetothyriales</taxon>
        <taxon>Trichomeriaceae</taxon>
        <taxon>Knufia</taxon>
    </lineage>
</organism>
<gene>
    <name evidence="2" type="ORF">H2204_008896</name>
</gene>
<keyword evidence="3" id="KW-1185">Reference proteome</keyword>
<name>A0AA38Y0F7_9EURO</name>
<evidence type="ECO:0000313" key="3">
    <source>
        <dbReference type="Proteomes" id="UP001172681"/>
    </source>
</evidence>
<dbReference type="EMBL" id="JAPDRN010000067">
    <property type="protein sequence ID" value="KAJ9629256.1"/>
    <property type="molecule type" value="Genomic_DNA"/>
</dbReference>